<sequence>MRPVICPPLNICWHIYDLVQRVCCRQATVEDPFRVLMGTCEGNKSICRGCLVRHM</sequence>
<gene>
    <name evidence="1" type="ORF">DPMN_155280</name>
</gene>
<dbReference type="AlphaFoldDB" id="A0A9D4FML3"/>
<evidence type="ECO:0000313" key="1">
    <source>
        <dbReference type="EMBL" id="KAH3801623.1"/>
    </source>
</evidence>
<reference evidence="1" key="2">
    <citation type="submission" date="2020-11" db="EMBL/GenBank/DDBJ databases">
        <authorList>
            <person name="McCartney M.A."/>
            <person name="Auch B."/>
            <person name="Kono T."/>
            <person name="Mallez S."/>
            <person name="Becker A."/>
            <person name="Gohl D.M."/>
            <person name="Silverstein K.A.T."/>
            <person name="Koren S."/>
            <person name="Bechman K.B."/>
            <person name="Herman A."/>
            <person name="Abrahante J.E."/>
            <person name="Garbe J."/>
        </authorList>
    </citation>
    <scope>NUCLEOTIDE SEQUENCE</scope>
    <source>
        <strain evidence="1">Duluth1</strain>
        <tissue evidence="1">Whole animal</tissue>
    </source>
</reference>
<name>A0A9D4FML3_DREPO</name>
<dbReference type="Proteomes" id="UP000828390">
    <property type="component" value="Unassembled WGS sequence"/>
</dbReference>
<accession>A0A9D4FML3</accession>
<protein>
    <submittedName>
        <fullName evidence="1">Uncharacterized protein</fullName>
    </submittedName>
</protein>
<organism evidence="1 2">
    <name type="scientific">Dreissena polymorpha</name>
    <name type="common">Zebra mussel</name>
    <name type="synonym">Mytilus polymorpha</name>
    <dbReference type="NCBI Taxonomy" id="45954"/>
    <lineage>
        <taxon>Eukaryota</taxon>
        <taxon>Metazoa</taxon>
        <taxon>Spiralia</taxon>
        <taxon>Lophotrochozoa</taxon>
        <taxon>Mollusca</taxon>
        <taxon>Bivalvia</taxon>
        <taxon>Autobranchia</taxon>
        <taxon>Heteroconchia</taxon>
        <taxon>Euheterodonta</taxon>
        <taxon>Imparidentia</taxon>
        <taxon>Neoheterodontei</taxon>
        <taxon>Myida</taxon>
        <taxon>Dreissenoidea</taxon>
        <taxon>Dreissenidae</taxon>
        <taxon>Dreissena</taxon>
    </lineage>
</organism>
<reference evidence="1" key="1">
    <citation type="journal article" date="2019" name="bioRxiv">
        <title>The Genome of the Zebra Mussel, Dreissena polymorpha: A Resource for Invasive Species Research.</title>
        <authorList>
            <person name="McCartney M.A."/>
            <person name="Auch B."/>
            <person name="Kono T."/>
            <person name="Mallez S."/>
            <person name="Zhang Y."/>
            <person name="Obille A."/>
            <person name="Becker A."/>
            <person name="Abrahante J.E."/>
            <person name="Garbe J."/>
            <person name="Badalamenti J.P."/>
            <person name="Herman A."/>
            <person name="Mangelson H."/>
            <person name="Liachko I."/>
            <person name="Sullivan S."/>
            <person name="Sone E.D."/>
            <person name="Koren S."/>
            <person name="Silverstein K.A.T."/>
            <person name="Beckman K.B."/>
            <person name="Gohl D.M."/>
        </authorList>
    </citation>
    <scope>NUCLEOTIDE SEQUENCE</scope>
    <source>
        <strain evidence="1">Duluth1</strain>
        <tissue evidence="1">Whole animal</tissue>
    </source>
</reference>
<proteinExistence type="predicted"/>
<dbReference type="EMBL" id="JAIWYP010000007">
    <property type="protein sequence ID" value="KAH3801623.1"/>
    <property type="molecule type" value="Genomic_DNA"/>
</dbReference>
<evidence type="ECO:0000313" key="2">
    <source>
        <dbReference type="Proteomes" id="UP000828390"/>
    </source>
</evidence>
<comment type="caution">
    <text evidence="1">The sequence shown here is derived from an EMBL/GenBank/DDBJ whole genome shotgun (WGS) entry which is preliminary data.</text>
</comment>
<keyword evidence="2" id="KW-1185">Reference proteome</keyword>